<evidence type="ECO:0000256" key="9">
    <source>
        <dbReference type="ARBA" id="ARBA00022882"/>
    </source>
</evidence>
<evidence type="ECO:0000259" key="22">
    <source>
        <dbReference type="Pfam" id="PF03520"/>
    </source>
</evidence>
<keyword evidence="6 20" id="KW-0812">Transmembrane</keyword>
<keyword evidence="12" id="KW-0406">Ion transport</keyword>
<dbReference type="InterPro" id="IPR005821">
    <property type="entry name" value="Ion_trans_dom"/>
</dbReference>
<dbReference type="InterPro" id="IPR013821">
    <property type="entry name" value="K_chnl_volt-dep_KCNQ_C"/>
</dbReference>
<gene>
    <name evidence="23" type="primary">LOC112255350</name>
</gene>
<name>A0A8C8FFR3_ONCTS</name>
<dbReference type="Ensembl" id="ENSOTST00005036804.2">
    <property type="protein sequence ID" value="ENSOTSP00005033915.2"/>
    <property type="gene ID" value="ENSOTSG00005015978.2"/>
</dbReference>
<dbReference type="InterPro" id="IPR003937">
    <property type="entry name" value="K_chnl_volt-dep_KCNQ"/>
</dbReference>
<dbReference type="Pfam" id="PF03520">
    <property type="entry name" value="KCNQ_channel"/>
    <property type="match status" value="1"/>
</dbReference>
<evidence type="ECO:0000256" key="13">
    <source>
        <dbReference type="ARBA" id="ARBA00023136"/>
    </source>
</evidence>
<evidence type="ECO:0000256" key="17">
    <source>
        <dbReference type="ARBA" id="ARBA00044657"/>
    </source>
</evidence>
<comment type="catalytic activity">
    <reaction evidence="16">
        <text>Na(+)(in) = Na(+)(out)</text>
        <dbReference type="Rhea" id="RHEA:34963"/>
        <dbReference type="ChEBI" id="CHEBI:29101"/>
    </reaction>
</comment>
<dbReference type="FunFam" id="1.20.120.350:FF:000017">
    <property type="entry name" value="potassium voltage-gated channel subfamily KQT member 1"/>
    <property type="match status" value="1"/>
</dbReference>
<evidence type="ECO:0000313" key="24">
    <source>
        <dbReference type="Proteomes" id="UP000694402"/>
    </source>
</evidence>
<evidence type="ECO:0000256" key="5">
    <source>
        <dbReference type="ARBA" id="ARBA00022553"/>
    </source>
</evidence>
<dbReference type="GO" id="GO:0005249">
    <property type="term" value="F:voltage-gated potassium channel activity"/>
    <property type="evidence" value="ECO:0007669"/>
    <property type="project" value="InterPro"/>
</dbReference>
<keyword evidence="8" id="KW-0832">Ubl conjugation</keyword>
<dbReference type="AlphaFoldDB" id="A0A8C8FFR3"/>
<evidence type="ECO:0000259" key="21">
    <source>
        <dbReference type="Pfam" id="PF00520"/>
    </source>
</evidence>
<dbReference type="InterPro" id="IPR003947">
    <property type="entry name" value="K_chnl_volt-dep_KCNQ2"/>
</dbReference>
<feature type="transmembrane region" description="Helical" evidence="20">
    <location>
        <begin position="236"/>
        <end position="255"/>
    </location>
</feature>
<keyword evidence="14" id="KW-0407">Ion channel</keyword>
<feature type="domain" description="Ion transport" evidence="21">
    <location>
        <begin position="99"/>
        <end position="325"/>
    </location>
</feature>
<evidence type="ECO:0000256" key="18">
    <source>
        <dbReference type="ARBA" id="ARBA00044691"/>
    </source>
</evidence>
<dbReference type="Pfam" id="PF16642">
    <property type="entry name" value="KCNQ2_u3"/>
    <property type="match status" value="1"/>
</dbReference>
<evidence type="ECO:0000256" key="15">
    <source>
        <dbReference type="ARBA" id="ARBA00034430"/>
    </source>
</evidence>
<evidence type="ECO:0000313" key="23">
    <source>
        <dbReference type="Ensembl" id="ENSOTSP00005033915.2"/>
    </source>
</evidence>
<feature type="region of interest" description="Disordered" evidence="19">
    <location>
        <begin position="676"/>
        <end position="773"/>
    </location>
</feature>
<dbReference type="InterPro" id="IPR020969">
    <property type="entry name" value="Ankyrin-G_BS"/>
</dbReference>
<reference evidence="23" key="1">
    <citation type="submission" date="2025-08" db="UniProtKB">
        <authorList>
            <consortium name="Ensembl"/>
        </authorList>
    </citation>
    <scope>IDENTIFICATION</scope>
</reference>
<proteinExistence type="predicted"/>
<comment type="subcellular location">
    <subcellularLocation>
        <location evidence="1">Cell membrane</location>
        <topology evidence="1">Multi-pass membrane protein</topology>
    </subcellularLocation>
</comment>
<feature type="transmembrane region" description="Helical" evidence="20">
    <location>
        <begin position="128"/>
        <end position="150"/>
    </location>
</feature>
<reference evidence="23" key="2">
    <citation type="submission" date="2025-09" db="UniProtKB">
        <authorList>
            <consortium name="Ensembl"/>
        </authorList>
    </citation>
    <scope>IDENTIFICATION</scope>
</reference>
<evidence type="ECO:0000256" key="1">
    <source>
        <dbReference type="ARBA" id="ARBA00004651"/>
    </source>
</evidence>
<keyword evidence="2" id="KW-0813">Transport</keyword>
<keyword evidence="13 20" id="KW-0472">Membrane</keyword>
<protein>
    <recommendedName>
        <fullName evidence="25">Potassium voltage-gated channel subfamily KQT member 2-like</fullName>
    </recommendedName>
</protein>
<evidence type="ECO:0000256" key="20">
    <source>
        <dbReference type="SAM" id="Phobius"/>
    </source>
</evidence>
<dbReference type="PANTHER" id="PTHR47735:SF4">
    <property type="entry name" value="POTASSIUM VOLTAGE-GATED CHANNEL SUBFAMILY KQT MEMBER 2"/>
    <property type="match status" value="1"/>
</dbReference>
<evidence type="ECO:0000256" key="16">
    <source>
        <dbReference type="ARBA" id="ARBA00036239"/>
    </source>
</evidence>
<dbReference type="GeneTree" id="ENSGT00940000160093"/>
<dbReference type="FunFam" id="1.10.287.70:FF:000016">
    <property type="entry name" value="Putative potassium voltage-gated channel subfamily KQT member 2"/>
    <property type="match status" value="1"/>
</dbReference>
<feature type="transmembrane region" description="Helical" evidence="20">
    <location>
        <begin position="171"/>
        <end position="189"/>
    </location>
</feature>
<keyword evidence="7" id="KW-0631">Potassium channel</keyword>
<dbReference type="PRINTS" id="PR01459">
    <property type="entry name" value="KCNQCHANNEL"/>
</dbReference>
<dbReference type="Proteomes" id="UP000694402">
    <property type="component" value="Unassembled WGS sequence"/>
</dbReference>
<organism evidence="23 24">
    <name type="scientific">Oncorhynchus tshawytscha</name>
    <name type="common">Chinook salmon</name>
    <name type="synonym">Salmo tshawytscha</name>
    <dbReference type="NCBI Taxonomy" id="74940"/>
    <lineage>
        <taxon>Eukaryota</taxon>
        <taxon>Metazoa</taxon>
        <taxon>Chordata</taxon>
        <taxon>Craniata</taxon>
        <taxon>Vertebrata</taxon>
        <taxon>Euteleostomi</taxon>
        <taxon>Actinopterygii</taxon>
        <taxon>Neopterygii</taxon>
        <taxon>Teleostei</taxon>
        <taxon>Protacanthopterygii</taxon>
        <taxon>Salmoniformes</taxon>
        <taxon>Salmonidae</taxon>
        <taxon>Salmoninae</taxon>
        <taxon>Oncorhynchus</taxon>
    </lineage>
</organism>
<dbReference type="GO" id="GO:0008076">
    <property type="term" value="C:voltage-gated potassium channel complex"/>
    <property type="evidence" value="ECO:0007669"/>
    <property type="project" value="TreeGrafter"/>
</dbReference>
<evidence type="ECO:0008006" key="25">
    <source>
        <dbReference type="Google" id="ProtNLM"/>
    </source>
</evidence>
<evidence type="ECO:0000256" key="6">
    <source>
        <dbReference type="ARBA" id="ARBA00022692"/>
    </source>
</evidence>
<evidence type="ECO:0000256" key="11">
    <source>
        <dbReference type="ARBA" id="ARBA00022989"/>
    </source>
</evidence>
<evidence type="ECO:0000256" key="19">
    <source>
        <dbReference type="SAM" id="MobiDB-lite"/>
    </source>
</evidence>
<feature type="transmembrane region" description="Helical" evidence="20">
    <location>
        <begin position="96"/>
        <end position="116"/>
    </location>
</feature>
<evidence type="ECO:0000256" key="10">
    <source>
        <dbReference type="ARBA" id="ARBA00022958"/>
    </source>
</evidence>
<dbReference type="PRINTS" id="PR01461">
    <property type="entry name" value="KCNQ2CHANNEL"/>
</dbReference>
<feature type="domain" description="Potassium channel voltage dependent KCNQ C-terminal" evidence="22">
    <location>
        <begin position="449"/>
        <end position="633"/>
    </location>
</feature>
<comment type="catalytic activity">
    <reaction evidence="15">
        <text>K(+)(in) = K(+)(out)</text>
        <dbReference type="Rhea" id="RHEA:29463"/>
        <dbReference type="ChEBI" id="CHEBI:29103"/>
    </reaction>
</comment>
<feature type="compositionally biased region" description="Basic and acidic residues" evidence="19">
    <location>
        <begin position="748"/>
        <end position="757"/>
    </location>
</feature>
<comment type="catalytic activity">
    <reaction evidence="17">
        <text>Rb(+)(in) = Rb(+)(out)</text>
        <dbReference type="Rhea" id="RHEA:78547"/>
        <dbReference type="ChEBI" id="CHEBI:49847"/>
    </reaction>
</comment>
<evidence type="ECO:0000256" key="4">
    <source>
        <dbReference type="ARBA" id="ARBA00022538"/>
    </source>
</evidence>
<evidence type="ECO:0000256" key="12">
    <source>
        <dbReference type="ARBA" id="ARBA00023065"/>
    </source>
</evidence>
<dbReference type="Gene3D" id="6.10.140.1910">
    <property type="match status" value="2"/>
</dbReference>
<dbReference type="PANTHER" id="PTHR47735">
    <property type="entry name" value="POTASSIUM VOLTAGE-GATED CHANNEL SUBFAMILY KQT MEMBER 4"/>
    <property type="match status" value="1"/>
</dbReference>
<sequence length="842" mass="92990">MVKKSGTGGVYPGPAVEKKLKVGFVGLEAGASTDLNRDGALLIAGADAEATKRGSILSKQRSSLSGKPKPPKRNAFYRRVQNFLYNVLERPRGWAFIYHAYVFVLVFSCLVLSVFSTIKEYEKSSEDALYILEIVTIVVFGVEYIVRIWAAGCCCRYRGWRGRLKFARKPFCVIDVMVLIASISVLAAGTQGNVFATSAIRSLRFLQILRMIRMDRRGGTWKLLGSVVYAHSKELITAWYIGFLCLILASFLVYLAEKEDNDQFETYADALWWGLITLTTIGYGDKFPITWNGRLLAATFTLIGVSFFALPAGILGSGFALKVQEQHRQKHFEKRRNPAAGLIQAGWRFYATNLTRPDLESTWDYYERTVSSPMYSLVFLSRLIPPLNQLDLLRNLKSKSGLSFRKESQPEPSPSQKVSLKERVFSSPRSSGTKGKGSPQGQGQPIRRSPSGDNSNEDSPSKVPKSWSFGERSRARQAFRIKGAASRQNSEEASLPGEDIADDNKSCHCEFVPQDLTPGLKVSIRAICIMRFMVSKRKFKESLRPYDVMDVIEQYSAGHLDMLARIKNLQSRVDQIVGRGTPITDKDRPKGSTDSGVEEDTSMMGRLGKMEKQVMSMERKLDFLVNIYIQRMGISQSETDAYFGSKEPEPAPPYHSPVDHMEKSGSITKIIRSNSSIGQKNFDPPPSCSGPGVHCPPSTSWQQHNVSEFHQPSQGNLPSPVGDHSLVRIPPPPAHERSSGGGGGGGGEGDREGKPDSDTSISIPSVDHEELERSFSGFSISQSKENLDFLNNSYFSGVARCAKVRPYIAEGESDTDSDLCAPSPNSATGEGAYGDRGWSGSK</sequence>
<dbReference type="SUPFAM" id="SSF81324">
    <property type="entry name" value="Voltage-gated potassium channels"/>
    <property type="match status" value="1"/>
</dbReference>
<keyword evidence="5" id="KW-0597">Phosphoprotein</keyword>
<feature type="region of interest" description="Disordered" evidence="19">
    <location>
        <begin position="641"/>
        <end position="661"/>
    </location>
</feature>
<keyword evidence="11 20" id="KW-1133">Transmembrane helix</keyword>
<evidence type="ECO:0000256" key="2">
    <source>
        <dbReference type="ARBA" id="ARBA00022448"/>
    </source>
</evidence>
<dbReference type="Pfam" id="PF00520">
    <property type="entry name" value="Ion_trans"/>
    <property type="match status" value="1"/>
</dbReference>
<evidence type="ECO:0000256" key="3">
    <source>
        <dbReference type="ARBA" id="ARBA00022475"/>
    </source>
</evidence>
<evidence type="ECO:0000256" key="7">
    <source>
        <dbReference type="ARBA" id="ARBA00022826"/>
    </source>
</evidence>
<dbReference type="PRINTS" id="PR00169">
    <property type="entry name" value="KCHANNEL"/>
</dbReference>
<keyword evidence="3" id="KW-1003">Cell membrane</keyword>
<keyword evidence="4" id="KW-0633">Potassium transport</keyword>
<keyword evidence="24" id="KW-1185">Reference proteome</keyword>
<feature type="compositionally biased region" description="Polar residues" evidence="19">
    <location>
        <begin position="697"/>
        <end position="717"/>
    </location>
</feature>
<keyword evidence="10" id="KW-0630">Potassium</keyword>
<evidence type="ECO:0000256" key="14">
    <source>
        <dbReference type="ARBA" id="ARBA00023303"/>
    </source>
</evidence>
<dbReference type="Pfam" id="PF11956">
    <property type="entry name" value="KCNQC3-Ank-G_bd"/>
    <property type="match status" value="1"/>
</dbReference>
<feature type="region of interest" description="Disordered" evidence="19">
    <location>
        <begin position="810"/>
        <end position="842"/>
    </location>
</feature>
<accession>A0A8C8FFR3</accession>
<feature type="region of interest" description="Disordered" evidence="19">
    <location>
        <begin position="579"/>
        <end position="600"/>
    </location>
</feature>
<dbReference type="Gene3D" id="1.10.287.70">
    <property type="match status" value="1"/>
</dbReference>
<keyword evidence="9" id="KW-0851">Voltage-gated channel</keyword>
<evidence type="ECO:0000256" key="8">
    <source>
        <dbReference type="ARBA" id="ARBA00022843"/>
    </source>
</evidence>
<feature type="region of interest" description="Disordered" evidence="19">
    <location>
        <begin position="402"/>
        <end position="504"/>
    </location>
</feature>
<comment type="catalytic activity">
    <reaction evidence="18">
        <text>Cs(+)(in) = Cs(+)(out)</text>
        <dbReference type="Rhea" id="RHEA:78555"/>
        <dbReference type="ChEBI" id="CHEBI:49547"/>
    </reaction>
</comment>
<feature type="transmembrane region" description="Helical" evidence="20">
    <location>
        <begin position="296"/>
        <end position="321"/>
    </location>
</feature>